<dbReference type="OrthoDB" id="545730at2759"/>
<name>Q4RZS7_TETNG</name>
<dbReference type="InterPro" id="IPR044039">
    <property type="entry name" value="DUF5745"/>
</dbReference>
<reference evidence="3" key="2">
    <citation type="submission" date="2004-02" db="EMBL/GenBank/DDBJ databases">
        <authorList>
            <consortium name="Genoscope"/>
            <consortium name="Whitehead Institute Centre for Genome Research"/>
        </authorList>
    </citation>
    <scope>NUCLEOTIDE SEQUENCE</scope>
</reference>
<accession>Q4RZS7</accession>
<feature type="domain" description="DUF5745" evidence="2">
    <location>
        <begin position="51"/>
        <end position="109"/>
    </location>
</feature>
<dbReference type="AlphaFoldDB" id="Q4RZS7"/>
<dbReference type="PANTHER" id="PTHR22545:SF0">
    <property type="entry name" value="CENTROSOMAL PROTEIN OF 95 KDA"/>
    <property type="match status" value="1"/>
</dbReference>
<evidence type="ECO:0000259" key="2">
    <source>
        <dbReference type="Pfam" id="PF19016"/>
    </source>
</evidence>
<dbReference type="GO" id="GO:0000922">
    <property type="term" value="C:spindle pole"/>
    <property type="evidence" value="ECO:0007669"/>
    <property type="project" value="InterPro"/>
</dbReference>
<protein>
    <submittedName>
        <fullName evidence="3">(spotted green pufferfish) hypothetical protein</fullName>
    </submittedName>
</protein>
<feature type="region of interest" description="Disordered" evidence="1">
    <location>
        <begin position="135"/>
        <end position="168"/>
    </location>
</feature>
<dbReference type="GO" id="GO:0005813">
    <property type="term" value="C:centrosome"/>
    <property type="evidence" value="ECO:0007669"/>
    <property type="project" value="InterPro"/>
</dbReference>
<feature type="compositionally biased region" description="Polar residues" evidence="1">
    <location>
        <begin position="145"/>
        <end position="159"/>
    </location>
</feature>
<reference evidence="3" key="1">
    <citation type="journal article" date="2004" name="Nature">
        <title>Genome duplication in the teleost fish Tetraodon nigroviridis reveals the early vertebrate proto-karyotype.</title>
        <authorList>
            <person name="Jaillon O."/>
            <person name="Aury J.-M."/>
            <person name="Brunet F."/>
            <person name="Petit J.-L."/>
            <person name="Stange-Thomann N."/>
            <person name="Mauceli E."/>
            <person name="Bouneau L."/>
            <person name="Fischer C."/>
            <person name="Ozouf-Costaz C."/>
            <person name="Bernot A."/>
            <person name="Nicaud S."/>
            <person name="Jaffe D."/>
            <person name="Fisher S."/>
            <person name="Lutfalla G."/>
            <person name="Dossat C."/>
            <person name="Segurens B."/>
            <person name="Dasilva C."/>
            <person name="Salanoubat M."/>
            <person name="Levy M."/>
            <person name="Boudet N."/>
            <person name="Castellano S."/>
            <person name="Anthouard V."/>
            <person name="Jubin C."/>
            <person name="Castelli V."/>
            <person name="Katinka M."/>
            <person name="Vacherie B."/>
            <person name="Biemont C."/>
            <person name="Skalli Z."/>
            <person name="Cattolico L."/>
            <person name="Poulain J."/>
            <person name="De Berardinis V."/>
            <person name="Cruaud C."/>
            <person name="Duprat S."/>
            <person name="Brottier P."/>
            <person name="Coutanceau J.-P."/>
            <person name="Gouzy J."/>
            <person name="Parra G."/>
            <person name="Lardier G."/>
            <person name="Chapple C."/>
            <person name="McKernan K.J."/>
            <person name="McEwan P."/>
            <person name="Bosak S."/>
            <person name="Kellis M."/>
            <person name="Volff J.-N."/>
            <person name="Guigo R."/>
            <person name="Zody M.C."/>
            <person name="Mesirov J."/>
            <person name="Lindblad-Toh K."/>
            <person name="Birren B."/>
            <person name="Nusbaum C."/>
            <person name="Kahn D."/>
            <person name="Robinson-Rechavi M."/>
            <person name="Laudet V."/>
            <person name="Schachter V."/>
            <person name="Quetier F."/>
            <person name="Saurin W."/>
            <person name="Scarpelli C."/>
            <person name="Wincker P."/>
            <person name="Lander E.S."/>
            <person name="Weissenbach J."/>
            <person name="Roest Crollius H."/>
        </authorList>
    </citation>
    <scope>NUCLEOTIDE SEQUENCE [LARGE SCALE GENOMIC DNA]</scope>
</reference>
<proteinExistence type="predicted"/>
<gene>
    <name evidence="3" type="ORF">GSTENG00026345001</name>
</gene>
<organism evidence="3">
    <name type="scientific">Tetraodon nigroviridis</name>
    <name type="common">Spotted green pufferfish</name>
    <name type="synonym">Chelonodon nigroviridis</name>
    <dbReference type="NCBI Taxonomy" id="99883"/>
    <lineage>
        <taxon>Eukaryota</taxon>
        <taxon>Metazoa</taxon>
        <taxon>Chordata</taxon>
        <taxon>Craniata</taxon>
        <taxon>Vertebrata</taxon>
        <taxon>Euteleostomi</taxon>
        <taxon>Actinopterygii</taxon>
        <taxon>Neopterygii</taxon>
        <taxon>Teleostei</taxon>
        <taxon>Neoteleostei</taxon>
        <taxon>Acanthomorphata</taxon>
        <taxon>Eupercaria</taxon>
        <taxon>Tetraodontiformes</taxon>
        <taxon>Tetradontoidea</taxon>
        <taxon>Tetraodontidae</taxon>
        <taxon>Tetraodon</taxon>
    </lineage>
</organism>
<dbReference type="KEGG" id="tng:GSTEN00026345G001"/>
<evidence type="ECO:0000256" key="1">
    <source>
        <dbReference type="SAM" id="MobiDB-lite"/>
    </source>
</evidence>
<dbReference type="Pfam" id="PF19016">
    <property type="entry name" value="DUF5745"/>
    <property type="match status" value="1"/>
</dbReference>
<dbReference type="EMBL" id="CAAE01014786">
    <property type="protein sequence ID" value="CAG06105.1"/>
    <property type="molecule type" value="Genomic_DNA"/>
</dbReference>
<comment type="caution">
    <text evidence="3">The sequence shown here is derived from an EMBL/GenBank/DDBJ whole genome shotgun (WGS) entry which is preliminary data.</text>
</comment>
<dbReference type="InterPro" id="IPR026619">
    <property type="entry name" value="CEP95"/>
</dbReference>
<dbReference type="PANTHER" id="PTHR22545">
    <property type="entry name" value="CENTROSOMAL PROTEIN OF 95 KDA"/>
    <property type="match status" value="1"/>
</dbReference>
<evidence type="ECO:0000313" key="3">
    <source>
        <dbReference type="EMBL" id="CAG06105.1"/>
    </source>
</evidence>
<sequence>MGTQEGEREWTDVANNLLIQCHIGRRLRRLADCDADVFIALYENILGEKVPDYIAAPTCQEDDIHNVQSVIDSLSLDYLQISLSHITGENVIRGDKDSIKNLLEIFDGLLEYLKEEIIDGSNNEEAFDNIAAEAAEPRARSASAGNRTQPEQSSPSTGESRSDSRNDCLSSNICCGAGLR</sequence>